<dbReference type="EMBL" id="JBHSBB010000010">
    <property type="protein sequence ID" value="MFC4032510.1"/>
    <property type="molecule type" value="Genomic_DNA"/>
</dbReference>
<dbReference type="Pfam" id="PF17853">
    <property type="entry name" value="GGDEF_2"/>
    <property type="match status" value="1"/>
</dbReference>
<dbReference type="InterPro" id="IPR003018">
    <property type="entry name" value="GAF"/>
</dbReference>
<protein>
    <submittedName>
        <fullName evidence="3">Helix-turn-helix domain-containing protein</fullName>
    </submittedName>
</protein>
<dbReference type="SUPFAM" id="SSF55781">
    <property type="entry name" value="GAF domain-like"/>
    <property type="match status" value="1"/>
</dbReference>
<dbReference type="Proteomes" id="UP001595765">
    <property type="component" value="Unassembled WGS sequence"/>
</dbReference>
<dbReference type="InterPro" id="IPR041522">
    <property type="entry name" value="CdaR_GGDEF"/>
</dbReference>
<accession>A0ABV8HKQ2</accession>
<dbReference type="SMART" id="SM00065">
    <property type="entry name" value="GAF"/>
    <property type="match status" value="1"/>
</dbReference>
<keyword evidence="4" id="KW-1185">Reference proteome</keyword>
<dbReference type="Pfam" id="PF13556">
    <property type="entry name" value="HTH_30"/>
    <property type="match status" value="1"/>
</dbReference>
<comment type="caution">
    <text evidence="3">The sequence shown here is derived from an EMBL/GenBank/DDBJ whole genome shotgun (WGS) entry which is preliminary data.</text>
</comment>
<dbReference type="InterPro" id="IPR029016">
    <property type="entry name" value="GAF-like_dom_sf"/>
</dbReference>
<dbReference type="InterPro" id="IPR051448">
    <property type="entry name" value="CdaR-like_regulators"/>
</dbReference>
<feature type="domain" description="GAF" evidence="2">
    <location>
        <begin position="85"/>
        <end position="235"/>
    </location>
</feature>
<dbReference type="RefSeq" id="WP_386429526.1">
    <property type="nucleotide sequence ID" value="NZ_JBHSBB010000010.1"/>
</dbReference>
<dbReference type="InterPro" id="IPR025736">
    <property type="entry name" value="PucR_C-HTH_dom"/>
</dbReference>
<evidence type="ECO:0000313" key="4">
    <source>
        <dbReference type="Proteomes" id="UP001595765"/>
    </source>
</evidence>
<evidence type="ECO:0000313" key="3">
    <source>
        <dbReference type="EMBL" id="MFC4032510.1"/>
    </source>
</evidence>
<name>A0ABV8HKQ2_9ACTN</name>
<dbReference type="Pfam" id="PF13185">
    <property type="entry name" value="GAF_2"/>
    <property type="match status" value="1"/>
</dbReference>
<dbReference type="Gene3D" id="1.10.10.2840">
    <property type="entry name" value="PucR C-terminal helix-turn-helix domain"/>
    <property type="match status" value="1"/>
</dbReference>
<evidence type="ECO:0000259" key="2">
    <source>
        <dbReference type="SMART" id="SM00065"/>
    </source>
</evidence>
<proteinExistence type="inferred from homology"/>
<organism evidence="3 4">
    <name type="scientific">Streptomyces polygonati</name>
    <dbReference type="NCBI Taxonomy" id="1617087"/>
    <lineage>
        <taxon>Bacteria</taxon>
        <taxon>Bacillati</taxon>
        <taxon>Actinomycetota</taxon>
        <taxon>Actinomycetes</taxon>
        <taxon>Kitasatosporales</taxon>
        <taxon>Streptomycetaceae</taxon>
        <taxon>Streptomyces</taxon>
    </lineage>
</organism>
<gene>
    <name evidence="3" type="ORF">ACFO3J_13580</name>
</gene>
<dbReference type="Gene3D" id="3.30.450.40">
    <property type="match status" value="1"/>
</dbReference>
<dbReference type="InterPro" id="IPR042070">
    <property type="entry name" value="PucR_C-HTH_sf"/>
</dbReference>
<dbReference type="PANTHER" id="PTHR33744">
    <property type="entry name" value="CARBOHYDRATE DIACID REGULATOR"/>
    <property type="match status" value="1"/>
</dbReference>
<sequence length="646" mass="67583">MSQLDASRGESGLLGLLVMKASPAEYEELLLRTRLAGAPADVVRKTETSVEMALQIDNRLRLLDRRRVELGELVDAVEDFGEQQALGPLLRTLARRARRLTHSDAAYVTLCDEQGGAAVAASDGAISALAAEIRLPAGRGMAGDAVAHRAAVWTADYLRDTGVTRSEELDGMVVAEGISALLAVPLRTAERVLGVLFVAERAAHDFTPDEVARATALADHAATVVERTRALEETRIRLAFVAGLQDRLRAEIRTEREAADCGRQMIESALAGGDAQELVTTAAKALAGAVVLRDGDDAVVAQYGDLTDVSAEEAEEVAGAVLEARTENRGVHLPSGVSALPVRAGGEDLGALVLRGRRIRDDVDLRLLRHAASAAAIHALSARGAGRTRRVGDEALDALLSGAPCGEPPAVRQPATPLGLDLARPHVVVVVRIETGQRGRITMWAAAHAARTGGMKVVRDSHLVLLLPGDEPGPVTRTVAAELGRALGRPVKAGGAAVSGGSDGVPRAHQEAVRCLEALTALGGEGVAATARELGFVGMLLGDNRDVGGFLDATLGPVLAYDAERSTDLEGTLAAYFAVGGSPTYAAEALQVHPNTVVRRLERVSQLLGPDWQKAGASLQIQLALQLRRVRDSLEAGDPAPAAAAS</sequence>
<evidence type="ECO:0000256" key="1">
    <source>
        <dbReference type="ARBA" id="ARBA00006754"/>
    </source>
</evidence>
<dbReference type="PANTHER" id="PTHR33744:SF1">
    <property type="entry name" value="DNA-BINDING TRANSCRIPTIONAL ACTIVATOR ADER"/>
    <property type="match status" value="1"/>
</dbReference>
<comment type="similarity">
    <text evidence="1">Belongs to the CdaR family.</text>
</comment>
<reference evidence="4" key="1">
    <citation type="journal article" date="2019" name="Int. J. Syst. Evol. Microbiol.">
        <title>The Global Catalogue of Microorganisms (GCM) 10K type strain sequencing project: providing services to taxonomists for standard genome sequencing and annotation.</title>
        <authorList>
            <consortium name="The Broad Institute Genomics Platform"/>
            <consortium name="The Broad Institute Genome Sequencing Center for Infectious Disease"/>
            <person name="Wu L."/>
            <person name="Ma J."/>
        </authorList>
    </citation>
    <scope>NUCLEOTIDE SEQUENCE [LARGE SCALE GENOMIC DNA]</scope>
    <source>
        <strain evidence="4">CGMCC 4.7237</strain>
    </source>
</reference>